<dbReference type="Gene3D" id="3.50.7.10">
    <property type="entry name" value="GroEL"/>
    <property type="match status" value="1"/>
</dbReference>
<feature type="domain" description="PIPK" evidence="15">
    <location>
        <begin position="2133"/>
        <end position="2453"/>
    </location>
</feature>
<dbReference type="Pfam" id="PF01504">
    <property type="entry name" value="PIP5K"/>
    <property type="match status" value="1"/>
</dbReference>
<dbReference type="GO" id="GO:0000329">
    <property type="term" value="C:fungal-type vacuole membrane"/>
    <property type="evidence" value="ECO:0007669"/>
    <property type="project" value="TreeGrafter"/>
</dbReference>
<feature type="region of interest" description="Disordered" evidence="13">
    <location>
        <begin position="430"/>
        <end position="459"/>
    </location>
</feature>
<dbReference type="InterPro" id="IPR002423">
    <property type="entry name" value="Cpn60/GroEL/TCP-1"/>
</dbReference>
<dbReference type="FunFam" id="3.30.800.10:FF:000005">
    <property type="entry name" value="1-phosphatidylinositol-3-phosphate 5-kinase (Fab1)"/>
    <property type="match status" value="1"/>
</dbReference>
<dbReference type="GO" id="GO:0000285">
    <property type="term" value="F:1-phosphatidylinositol-3-phosphate 5-kinase activity"/>
    <property type="evidence" value="ECO:0007669"/>
    <property type="project" value="UniProtKB-EC"/>
</dbReference>
<feature type="compositionally biased region" description="Polar residues" evidence="13">
    <location>
        <begin position="402"/>
        <end position="413"/>
    </location>
</feature>
<keyword evidence="8" id="KW-0862">Zinc</keyword>
<dbReference type="STRING" id="101127.A0A1X2GBS2"/>
<feature type="compositionally biased region" description="Polar residues" evidence="13">
    <location>
        <begin position="1932"/>
        <end position="1947"/>
    </location>
</feature>
<feature type="region of interest" description="Disordered" evidence="13">
    <location>
        <begin position="471"/>
        <end position="531"/>
    </location>
</feature>
<feature type="region of interest" description="Disordered" evidence="13">
    <location>
        <begin position="85"/>
        <end position="143"/>
    </location>
</feature>
<dbReference type="GO" id="GO:0005524">
    <property type="term" value="F:ATP binding"/>
    <property type="evidence" value="ECO:0007669"/>
    <property type="project" value="UniProtKB-UniRule"/>
</dbReference>
<feature type="compositionally biased region" description="Low complexity" evidence="13">
    <location>
        <begin position="251"/>
        <end position="261"/>
    </location>
</feature>
<feature type="compositionally biased region" description="Low complexity" evidence="13">
    <location>
        <begin position="471"/>
        <end position="484"/>
    </location>
</feature>
<dbReference type="InterPro" id="IPR011011">
    <property type="entry name" value="Znf_FYVE_PHD"/>
</dbReference>
<feature type="compositionally biased region" description="Polar residues" evidence="13">
    <location>
        <begin position="302"/>
        <end position="319"/>
    </location>
</feature>
<dbReference type="InterPro" id="IPR000306">
    <property type="entry name" value="Znf_FYVE"/>
</dbReference>
<dbReference type="FunFam" id="3.50.7.10:FF:000007">
    <property type="entry name" value="1-phosphatidylinositol 3-phosphate 5-kinase isoform X1"/>
    <property type="match status" value="1"/>
</dbReference>
<comment type="caution">
    <text evidence="16">The sequence shown here is derived from an EMBL/GenBank/DDBJ whole genome shotgun (WGS) entry which is preliminary data.</text>
</comment>
<keyword evidence="6 11" id="KW-0863">Zinc-finger</keyword>
<feature type="compositionally biased region" description="Low complexity" evidence="13">
    <location>
        <begin position="519"/>
        <end position="531"/>
    </location>
</feature>
<dbReference type="GO" id="GO:0008270">
    <property type="term" value="F:zinc ion binding"/>
    <property type="evidence" value="ECO:0007669"/>
    <property type="project" value="UniProtKB-KW"/>
</dbReference>
<dbReference type="EC" id="2.7.1.150" evidence="2"/>
<dbReference type="InterPro" id="IPR002498">
    <property type="entry name" value="PInositol-4-P-4/5-kinase_core"/>
</dbReference>
<evidence type="ECO:0000256" key="8">
    <source>
        <dbReference type="ARBA" id="ARBA00022833"/>
    </source>
</evidence>
<sequence length="2479" mass="274686">MARLRGQKSGDKEFWMPDEQCKECYKCRKPFTMFRRRHHCRICGQIFCAKCASHSISGKAYNQKGQLRICNFCYTEHLTSHPNDQAFLPGTSALSMPGWHPHDDNDADSTRTQRKQDRNSFDASLQQSDEPVIPSQDPPAAAPMMQIPTTAVKKPNSETYGNENLTAVALEISSDQDNVPFLSSSTQEEGDSDSGPPGVGEIDSGGLKRLFDAGTSLLRSRSRSNTTNSYLFDEHQAPASYPANANPTYISQQQKQPSASSPLMQHQSLPRIDHGGGTIVTENDLSPFFINALDDTDDRASPSPSEDTSTIGMSRSIPTITGFRSPPFLANKTYWDHAPSSSSTTGSDSETYDLHLRAKRTEELRGHTSPNLRKRSNTSLLRPSSSTSSRRRFRSIHISTSNLPRSESSQDNWSPNVSVSPYLGHLPAIHTSQSTSSLPNSTSPLLSSKPLPPNPSSSSQAALLVPLLQTSSSTTSLSRPTSPTQHNIDDDDDPSHGSTSSLSSSALFMDKQPPTNQMLRSPPRSTSRRLSAPLPNVELSINAINHAKKLLRQLMIKTSFASLPVQQQDAWQAVIMNLLLQMTDCIQPDVCAGDDMDVRHYIKIKKIPGGKPTDSFYVKGVVCSKHVAHKLMDHPIVRPRILILLFSLDYSRVEMENQLLSIRPVLSQEREHVSKLVARIIALRPSLVLVRSTVSRIALEILLKAGITVVHNVKYSVLEAVARCTQASVITSVDKLQQGDISFGECGYFETRTYLHEWIPNRRKSFLFFDDCPPQLGGTLILRGGTFQELQVAKRLLDFMVFVVNNLKLESSFLRDSFAKNRGIEQSQIKLVDPTPPPTGTSTPLSVSTQDVKEHHDRQLSLGSTPLDVSAVDNGSSCNPSISSPSSPLSPTYAGALDSFLHVYQDTILSASQFVVFPPPYLLTSLKATDVELTKLEHTKPTDTPTTATTPATPNSAAMLATSGLAIVSSNSSSPAPLPHPPRINFDATLPPSTLTVDKALQPRYELLVAKKHQLARAWEAYVRESPDFISPYYHQNIVVLYSNVCTVTTMPCSGPQIRVFEYYREDSDVPLGQYLMGLFADAQQVCSSQMCDYLTKDHYLSYAHGDARVNVITQSFPCPVKGMTDKLLMWSFCKECQTATQVATVSENTWNYSFGKFLEIFFYQQGVYCRADICPHEMGRHHVRFFGYMDMAVSFQYETIGLLEVVTPPTRLFVLSQVQMERKEFERNDLWSKINKFYQSILDRNKSFPFDLVDPQLLDECKAALQELSDRSVSTRKKMLQMLQNIFATTAKNDTLTINWVRRILYQEVSDWDLEYVDLVRLYLMPERELRKLTTSQLRKMFTDPAASTNLVTTPGLSSSGPVRSPTSYTHVQHLFPSQPQADDDCYFSWPISTSSTAHDHDLEDDCRLDLPILGMRLAEGHHTMPTFDKIQIINTGKAQSLMIPSLSSSPSQIDPVQMDSYSDADELDAEGVAWQPKEKDGLHGNRFPLKPSVRRRLSLELEREMQLRFQTTGTSTGPSAAQSGISPMTSTAQPIAMPLPKSLLPGSTNQASPPAATPDSTGAPGSSPSSRLSKSPLGTMTPSRIPIPNINLSNTLRPQLSPPLYDTLLSGHGKHQQRWLPPNKIPMTPLRVPLAFELNVSTPKLRMHPHQDASTSHHTTVEIPKRVASIYDPLPPLPLQQHPPYHSNMLPSENLQHIPSMFRSQYANNDSGHRALESIRRRTLLASNHFNHHPLGLSGSPTMSFSSLGAGTHPSMASHRYANSASPLGSSFRSRLPRKKETVIQVYTQPKELVTEDMDDEFLVSDLDDIGELDSEPDSPHQLDRRITRHSSSASGSRGLHHPSSSVPPAPVNEEPIDYFSPNAPFACTSPSSTSDLYSSKAASFLSPVVLTPDVPPTSLLQRLDSGSISATHQLNSPPVLPKDRHGANLTDSDTNNKTTISMDPSASSTTTSTADTQLPLASELLSSPLTAQEDVDAKLSNLATDASTTKQLPSSSADDVSTIAASTSTADNALPDRSSSRMANLRESRRSIIDNEEKSSFMKTITGFLTDHGTSNLLPLETPLNATEHVLPDSFVVVREDEPSSIIAYALSCDDYLKKMKDMSDQGSTLSDAQSMSDTSLSTVRVPPSAAPVEDVALHANVSTASMPLLQDPPTASAHLLESSPNKVQETLLKDSGSHLRYNFSDATTKFFCKTFYAEQFDALRRQSGCDDSFVLSLANCVKWDPVGGKSGSAFLKTKDDRFLMKQMSRFELDAFLDFAPAYFQYLSKAFFMELPTVLAKIFGFYSIGYKNSSTGNSMRMDVLVMENLFYQRNIKMLFDLKGSMRNRHVESTGKQDEVLLDENLVELIFQSPLFIRSHAKDLLRSSLHNDTLFLSNHNVMDYSLLVGIDEEREELVVGIVDFIRTFTWDKKLESWVKDSVFLGGGGKEPTIVSPRQYRLRFKAAMERYFLMVPDVWALAKQSKLTTSSSIYHHHS</sequence>
<dbReference type="SMART" id="SM00330">
    <property type="entry name" value="PIPKc"/>
    <property type="match status" value="1"/>
</dbReference>
<dbReference type="OrthoDB" id="158357at2759"/>
<dbReference type="FunFam" id="3.30.810.10:FF:000001">
    <property type="entry name" value="1-phosphatidylinositol 3-phosphate 5-kinase FAB1"/>
    <property type="match status" value="1"/>
</dbReference>
<dbReference type="GO" id="GO:0046854">
    <property type="term" value="P:phosphatidylinositol phosphate biosynthetic process"/>
    <property type="evidence" value="ECO:0007669"/>
    <property type="project" value="TreeGrafter"/>
</dbReference>
<reference evidence="16 17" key="1">
    <citation type="submission" date="2016-07" db="EMBL/GenBank/DDBJ databases">
        <title>Pervasive Adenine N6-methylation of Active Genes in Fungi.</title>
        <authorList>
            <consortium name="DOE Joint Genome Institute"/>
            <person name="Mondo S.J."/>
            <person name="Dannebaum R.O."/>
            <person name="Kuo R.C."/>
            <person name="Labutti K."/>
            <person name="Haridas S."/>
            <person name="Kuo A."/>
            <person name="Salamov A."/>
            <person name="Ahrendt S.R."/>
            <person name="Lipzen A."/>
            <person name="Sullivan W."/>
            <person name="Andreopoulos W.B."/>
            <person name="Clum A."/>
            <person name="Lindquist E."/>
            <person name="Daum C."/>
            <person name="Ramamoorthy G.K."/>
            <person name="Gryganskyi A."/>
            <person name="Culley D."/>
            <person name="Magnuson J.K."/>
            <person name="James T.Y."/>
            <person name="O'Malley M.A."/>
            <person name="Stajich J.E."/>
            <person name="Spatafora J.W."/>
            <person name="Visel A."/>
            <person name="Grigoriev I.V."/>
        </authorList>
    </citation>
    <scope>NUCLEOTIDE SEQUENCE [LARGE SCALE GENOMIC DNA]</scope>
    <source>
        <strain evidence="16 17">NRRL 3301</strain>
    </source>
</reference>
<evidence type="ECO:0000256" key="1">
    <source>
        <dbReference type="ARBA" id="ARBA00000768"/>
    </source>
</evidence>
<dbReference type="PANTHER" id="PTHR45748">
    <property type="entry name" value="1-PHOSPHATIDYLINOSITOL 3-PHOSPHATE 5-KINASE-RELATED"/>
    <property type="match status" value="1"/>
</dbReference>
<evidence type="ECO:0000256" key="7">
    <source>
        <dbReference type="ARBA" id="ARBA00022777"/>
    </source>
</evidence>
<keyword evidence="9 12" id="KW-0067">ATP-binding</keyword>
<dbReference type="InterPro" id="IPR013083">
    <property type="entry name" value="Znf_RING/FYVE/PHD"/>
</dbReference>
<feature type="compositionally biased region" description="Basic and acidic residues" evidence="13">
    <location>
        <begin position="100"/>
        <end position="120"/>
    </location>
</feature>
<evidence type="ECO:0000256" key="11">
    <source>
        <dbReference type="PROSITE-ProRule" id="PRU00091"/>
    </source>
</evidence>
<dbReference type="PROSITE" id="PS51455">
    <property type="entry name" value="PIPK"/>
    <property type="match status" value="1"/>
</dbReference>
<keyword evidence="3 12" id="KW-0808">Transferase</keyword>
<dbReference type="InterPro" id="IPR017455">
    <property type="entry name" value="Znf_FYVE-rel"/>
</dbReference>
<feature type="region of interest" description="Disordered" evidence="13">
    <location>
        <begin position="2108"/>
        <end position="2129"/>
    </location>
</feature>
<evidence type="ECO:0000313" key="16">
    <source>
        <dbReference type="EMBL" id="ORX50150.1"/>
    </source>
</evidence>
<feature type="region of interest" description="Disordered" evidence="13">
    <location>
        <begin position="1912"/>
        <end position="1958"/>
    </location>
</feature>
<dbReference type="CDD" id="cd17300">
    <property type="entry name" value="PIPKc_PIKfyve"/>
    <property type="match status" value="1"/>
</dbReference>
<keyword evidence="7 12" id="KW-0418">Kinase</keyword>
<feature type="region of interest" description="Disordered" evidence="13">
    <location>
        <begin position="238"/>
        <end position="261"/>
    </location>
</feature>
<evidence type="ECO:0000256" key="2">
    <source>
        <dbReference type="ARBA" id="ARBA00012009"/>
    </source>
</evidence>
<feature type="compositionally biased region" description="Low complexity" evidence="13">
    <location>
        <begin position="1948"/>
        <end position="1958"/>
    </location>
</feature>
<feature type="compositionally biased region" description="Low complexity" evidence="13">
    <location>
        <begin position="432"/>
        <end position="449"/>
    </location>
</feature>
<dbReference type="Proteomes" id="UP000242146">
    <property type="component" value="Unassembled WGS sequence"/>
</dbReference>
<dbReference type="CDD" id="cd15725">
    <property type="entry name" value="FYVE_PIKfyve_Fab1"/>
    <property type="match status" value="1"/>
</dbReference>
<evidence type="ECO:0000256" key="9">
    <source>
        <dbReference type="ARBA" id="ARBA00022840"/>
    </source>
</evidence>
<evidence type="ECO:0000256" key="3">
    <source>
        <dbReference type="ARBA" id="ARBA00022679"/>
    </source>
</evidence>
<dbReference type="Gene3D" id="3.30.800.10">
    <property type="entry name" value="Phosphatidylinositol Phosphate Kinase II Beta"/>
    <property type="match status" value="1"/>
</dbReference>
<evidence type="ECO:0000256" key="5">
    <source>
        <dbReference type="ARBA" id="ARBA00022741"/>
    </source>
</evidence>
<feature type="compositionally biased region" description="Low complexity" evidence="13">
    <location>
        <begin position="840"/>
        <end position="849"/>
    </location>
</feature>
<dbReference type="Pfam" id="PF01363">
    <property type="entry name" value="FYVE"/>
    <property type="match status" value="1"/>
</dbReference>
<dbReference type="InterPro" id="IPR027409">
    <property type="entry name" value="GroEL-like_apical_dom_sf"/>
</dbReference>
<dbReference type="EMBL" id="MCGT01000024">
    <property type="protein sequence ID" value="ORX50150.1"/>
    <property type="molecule type" value="Genomic_DNA"/>
</dbReference>
<dbReference type="InterPro" id="IPR044769">
    <property type="entry name" value="PIKfyve_PIPKc"/>
</dbReference>
<dbReference type="SUPFAM" id="SSF57903">
    <property type="entry name" value="FYVE/PHD zinc finger"/>
    <property type="match status" value="1"/>
</dbReference>
<evidence type="ECO:0000259" key="15">
    <source>
        <dbReference type="PROSITE" id="PS51455"/>
    </source>
</evidence>
<keyword evidence="5 12" id="KW-0547">Nucleotide-binding</keyword>
<feature type="region of interest" description="Disordered" evidence="13">
    <location>
        <begin position="293"/>
        <end position="322"/>
    </location>
</feature>
<feature type="compositionally biased region" description="Polar residues" evidence="13">
    <location>
        <begin position="178"/>
        <end position="187"/>
    </location>
</feature>
<evidence type="ECO:0000256" key="6">
    <source>
        <dbReference type="ARBA" id="ARBA00022771"/>
    </source>
</evidence>
<keyword evidence="17" id="KW-1185">Reference proteome</keyword>
<feature type="compositionally biased region" description="Polar residues" evidence="13">
    <location>
        <begin position="1511"/>
        <end position="1535"/>
    </location>
</feature>
<evidence type="ECO:0000256" key="12">
    <source>
        <dbReference type="PROSITE-ProRule" id="PRU00781"/>
    </source>
</evidence>
<feature type="region of interest" description="Disordered" evidence="13">
    <location>
        <begin position="1812"/>
        <end position="1860"/>
    </location>
</feature>
<feature type="region of interest" description="Disordered" evidence="13">
    <location>
        <begin position="178"/>
        <end position="206"/>
    </location>
</feature>
<dbReference type="Pfam" id="PF00118">
    <property type="entry name" value="Cpn60_TCP1"/>
    <property type="match status" value="1"/>
</dbReference>
<feature type="compositionally biased region" description="Low complexity" evidence="13">
    <location>
        <begin position="1566"/>
        <end position="1580"/>
    </location>
</feature>
<evidence type="ECO:0000256" key="10">
    <source>
        <dbReference type="ARBA" id="ARBA00075294"/>
    </source>
</evidence>
<feature type="compositionally biased region" description="Low complexity" evidence="13">
    <location>
        <begin position="377"/>
        <end position="388"/>
    </location>
</feature>
<feature type="region of interest" description="Disordered" evidence="13">
    <location>
        <begin position="830"/>
        <end position="854"/>
    </location>
</feature>
<feature type="compositionally biased region" description="Polar residues" evidence="13">
    <location>
        <begin position="2108"/>
        <end position="2126"/>
    </location>
</feature>
<feature type="region of interest" description="Disordered" evidence="13">
    <location>
        <begin position="1511"/>
        <end position="1596"/>
    </location>
</feature>
<evidence type="ECO:0000256" key="4">
    <source>
        <dbReference type="ARBA" id="ARBA00022723"/>
    </source>
</evidence>
<name>A0A1X2GBS2_9FUNG</name>
<feature type="compositionally biased region" description="Low complexity" evidence="13">
    <location>
        <begin position="496"/>
        <end position="505"/>
    </location>
</feature>
<dbReference type="InterPro" id="IPR027483">
    <property type="entry name" value="PInositol-4-P-4/5-kinase_C_sf"/>
</dbReference>
<dbReference type="Gene3D" id="3.30.810.10">
    <property type="entry name" value="2-Layer Sandwich"/>
    <property type="match status" value="1"/>
</dbReference>
<feature type="region of interest" description="Disordered" evidence="13">
    <location>
        <begin position="2010"/>
        <end position="2034"/>
    </location>
</feature>
<dbReference type="GO" id="GO:0010008">
    <property type="term" value="C:endosome membrane"/>
    <property type="evidence" value="ECO:0007669"/>
    <property type="project" value="TreeGrafter"/>
</dbReference>
<dbReference type="CDD" id="cd03334">
    <property type="entry name" value="Fab1_TCP"/>
    <property type="match status" value="1"/>
</dbReference>
<proteinExistence type="predicted"/>
<dbReference type="SMART" id="SM00064">
    <property type="entry name" value="FYVE"/>
    <property type="match status" value="1"/>
</dbReference>
<dbReference type="SUPFAM" id="SSF56104">
    <property type="entry name" value="SAICAR synthase-like"/>
    <property type="match status" value="1"/>
</dbReference>
<accession>A0A1X2GBS2</accession>
<organism evidence="16 17">
    <name type="scientific">Hesseltinella vesiculosa</name>
    <dbReference type="NCBI Taxonomy" id="101127"/>
    <lineage>
        <taxon>Eukaryota</taxon>
        <taxon>Fungi</taxon>
        <taxon>Fungi incertae sedis</taxon>
        <taxon>Mucoromycota</taxon>
        <taxon>Mucoromycotina</taxon>
        <taxon>Mucoromycetes</taxon>
        <taxon>Mucorales</taxon>
        <taxon>Cunninghamellaceae</taxon>
        <taxon>Hesseltinella</taxon>
    </lineage>
</organism>
<dbReference type="PROSITE" id="PS50178">
    <property type="entry name" value="ZF_FYVE"/>
    <property type="match status" value="1"/>
</dbReference>
<dbReference type="Gene3D" id="3.30.40.10">
    <property type="entry name" value="Zinc/RING finger domain, C3HC4 (zinc finger)"/>
    <property type="match status" value="1"/>
</dbReference>
<gene>
    <name evidence="16" type="ORF">DM01DRAFT_1308441</name>
</gene>
<evidence type="ECO:0000313" key="17">
    <source>
        <dbReference type="Proteomes" id="UP000242146"/>
    </source>
</evidence>
<protein>
    <recommendedName>
        <fullName evidence="2">1-phosphatidylinositol-3-phosphate 5-kinase</fullName>
        <ecNumber evidence="2">2.7.1.150</ecNumber>
    </recommendedName>
    <alternativeName>
        <fullName evidence="10">Type III PIP kinase</fullName>
    </alternativeName>
</protein>
<evidence type="ECO:0000256" key="13">
    <source>
        <dbReference type="SAM" id="MobiDB-lite"/>
    </source>
</evidence>
<dbReference type="InterPro" id="IPR027484">
    <property type="entry name" value="PInositol-4-P-5-kinase_N"/>
</dbReference>
<dbReference type="PANTHER" id="PTHR45748:SF7">
    <property type="entry name" value="1-PHOSPHATIDYLINOSITOL 3-PHOSPHATE 5-KINASE-RELATED"/>
    <property type="match status" value="1"/>
</dbReference>
<feature type="region of interest" description="Disordered" evidence="13">
    <location>
        <begin position="361"/>
        <end position="413"/>
    </location>
</feature>
<keyword evidence="4" id="KW-0479">Metal-binding</keyword>
<feature type="domain" description="FYVE-type" evidence="14">
    <location>
        <begin position="18"/>
        <end position="78"/>
    </location>
</feature>
<dbReference type="SUPFAM" id="SSF52029">
    <property type="entry name" value="GroEL apical domain-like"/>
    <property type="match status" value="1"/>
</dbReference>
<evidence type="ECO:0000259" key="14">
    <source>
        <dbReference type="PROSITE" id="PS50178"/>
    </source>
</evidence>
<comment type="catalytic activity">
    <reaction evidence="1">
        <text>a 1,2-diacyl-sn-glycero-3-phospho-(1D-myo-inositol-3-phosphate) + ATP = a 1,2-diacyl-sn-glycero-3-phospho-(1D-myo-inositol-3,5-bisphosphate) + ADP + H(+)</text>
        <dbReference type="Rhea" id="RHEA:13609"/>
        <dbReference type="ChEBI" id="CHEBI:15378"/>
        <dbReference type="ChEBI" id="CHEBI:30616"/>
        <dbReference type="ChEBI" id="CHEBI:57923"/>
        <dbReference type="ChEBI" id="CHEBI:58088"/>
        <dbReference type="ChEBI" id="CHEBI:456216"/>
        <dbReference type="EC" id="2.7.1.150"/>
    </reaction>
</comment>